<protein>
    <submittedName>
        <fullName evidence="1">Uncharacterized protein</fullName>
    </submittedName>
</protein>
<dbReference type="KEGG" id="nso:NIASO_11190"/>
<evidence type="ECO:0000313" key="1">
    <source>
        <dbReference type="EMBL" id="AHF17617.1"/>
    </source>
</evidence>
<dbReference type="EMBL" id="CP007035">
    <property type="protein sequence ID" value="AHF17617.1"/>
    <property type="molecule type" value="Genomic_DNA"/>
</dbReference>
<dbReference type="Proteomes" id="UP000003586">
    <property type="component" value="Chromosome"/>
</dbReference>
<keyword evidence="2" id="KW-1185">Reference proteome</keyword>
<dbReference type="AlphaFoldDB" id="W0F3L4"/>
<dbReference type="HOGENOM" id="CLU_3219169_0_0_10"/>
<sequence>MLLTFFYTFFYPAFLKPAIHPKQQKSLVFNQFAPGKALSGRLCR</sequence>
<organism evidence="1 2">
    <name type="scientific">Niabella soli DSM 19437</name>
    <dbReference type="NCBI Taxonomy" id="929713"/>
    <lineage>
        <taxon>Bacteria</taxon>
        <taxon>Pseudomonadati</taxon>
        <taxon>Bacteroidota</taxon>
        <taxon>Chitinophagia</taxon>
        <taxon>Chitinophagales</taxon>
        <taxon>Chitinophagaceae</taxon>
        <taxon>Niabella</taxon>
    </lineage>
</organism>
<name>W0F3L4_9BACT</name>
<gene>
    <name evidence="1" type="ORF">NIASO_11190</name>
</gene>
<evidence type="ECO:0000313" key="2">
    <source>
        <dbReference type="Proteomes" id="UP000003586"/>
    </source>
</evidence>
<accession>W0F3L4</accession>
<reference evidence="1 2" key="1">
    <citation type="submission" date="2013-12" db="EMBL/GenBank/DDBJ databases">
        <authorList>
            <consortium name="DOE Joint Genome Institute"/>
            <person name="Eisen J."/>
            <person name="Huntemann M."/>
            <person name="Han J."/>
            <person name="Chen A."/>
            <person name="Kyrpides N."/>
            <person name="Mavromatis K."/>
            <person name="Markowitz V."/>
            <person name="Palaniappan K."/>
            <person name="Ivanova N."/>
            <person name="Schaumberg A."/>
            <person name="Pati A."/>
            <person name="Liolios K."/>
            <person name="Nordberg H.P."/>
            <person name="Cantor M.N."/>
            <person name="Hua S.X."/>
            <person name="Woyke T."/>
        </authorList>
    </citation>
    <scope>NUCLEOTIDE SEQUENCE [LARGE SCALE GENOMIC DNA]</scope>
    <source>
        <strain evidence="2">DSM 19437</strain>
    </source>
</reference>
<proteinExistence type="predicted"/>